<dbReference type="Pfam" id="PF20155">
    <property type="entry name" value="TMP_3"/>
    <property type="match status" value="1"/>
</dbReference>
<evidence type="ECO:0000259" key="2">
    <source>
        <dbReference type="Pfam" id="PF20155"/>
    </source>
</evidence>
<dbReference type="RefSeq" id="WP_382198543.1">
    <property type="nucleotide sequence ID" value="NZ_JBHTBZ010000005.1"/>
</dbReference>
<comment type="caution">
    <text evidence="3">The sequence shown here is derived from an EMBL/GenBank/DDBJ whole genome shotgun (WGS) entry which is preliminary data.</text>
</comment>
<evidence type="ECO:0000313" key="3">
    <source>
        <dbReference type="EMBL" id="MFC7459195.1"/>
    </source>
</evidence>
<accession>A0ABW2S7H5</accession>
<gene>
    <name evidence="3" type="ORF">ACFQU0_01990</name>
</gene>
<feature type="coiled-coil region" evidence="1">
    <location>
        <begin position="628"/>
        <end position="792"/>
    </location>
</feature>
<reference evidence="4" key="1">
    <citation type="journal article" date="2019" name="Int. J. Syst. Evol. Microbiol.">
        <title>The Global Catalogue of Microorganisms (GCM) 10K type strain sequencing project: providing services to taxonomists for standard genome sequencing and annotation.</title>
        <authorList>
            <consortium name="The Broad Institute Genomics Platform"/>
            <consortium name="The Broad Institute Genome Sequencing Center for Infectious Disease"/>
            <person name="Wu L."/>
            <person name="Ma J."/>
        </authorList>
    </citation>
    <scope>NUCLEOTIDE SEQUENCE [LARGE SCALE GENOMIC DNA]</scope>
    <source>
        <strain evidence="4">CCUG 53903</strain>
    </source>
</reference>
<organism evidence="3 4">
    <name type="scientific">Hydrogenophaga defluvii</name>
    <dbReference type="NCBI Taxonomy" id="249410"/>
    <lineage>
        <taxon>Bacteria</taxon>
        <taxon>Pseudomonadati</taxon>
        <taxon>Pseudomonadota</taxon>
        <taxon>Betaproteobacteria</taxon>
        <taxon>Burkholderiales</taxon>
        <taxon>Comamonadaceae</taxon>
        <taxon>Hydrogenophaga</taxon>
    </lineage>
</organism>
<feature type="domain" description="Tape measure protein N-terminal" evidence="2">
    <location>
        <begin position="82"/>
        <end position="273"/>
    </location>
</feature>
<feature type="coiled-coil region" evidence="1">
    <location>
        <begin position="893"/>
        <end position="949"/>
    </location>
</feature>
<dbReference type="Proteomes" id="UP001596457">
    <property type="component" value="Unassembled WGS sequence"/>
</dbReference>
<evidence type="ECO:0000313" key="4">
    <source>
        <dbReference type="Proteomes" id="UP001596457"/>
    </source>
</evidence>
<protein>
    <submittedName>
        <fullName evidence="3">Tape measure protein</fullName>
    </submittedName>
</protein>
<dbReference type="EMBL" id="JBHTBZ010000005">
    <property type="protein sequence ID" value="MFC7459195.1"/>
    <property type="molecule type" value="Genomic_DNA"/>
</dbReference>
<dbReference type="InterPro" id="IPR013491">
    <property type="entry name" value="Tape_meas_N"/>
</dbReference>
<evidence type="ECO:0000256" key="1">
    <source>
        <dbReference type="SAM" id="Coils"/>
    </source>
</evidence>
<keyword evidence="1" id="KW-0175">Coiled coil</keyword>
<dbReference type="NCBIfam" id="TIGR02675">
    <property type="entry name" value="tape_meas_nterm"/>
    <property type="match status" value="1"/>
</dbReference>
<keyword evidence="4" id="KW-1185">Reference proteome</keyword>
<name>A0ABW2S7H5_9BURK</name>
<sequence>MAKRISVLVALDGADEGLKRAITSAERSLGELSTAAKTSGAKAAAGIAEVKAGMSAFGEQVDRAKTQLLAFVTLNWAGGKVQEIIQVADAWNMMSARLKLATTGQREYTVAQKELFAIAQRIGVPIQETATLYGKLQQAVRMLGGEQQDALSITESISQALRLSGASATEAQSSLLQFGQALASGVLRGEEFNSVVENSPRLAQALADGLNVPIGRLRKLAEEGRLTADVVVNALMSQKDKLAAEYAQLPATVSQAFTRLSNAFGQWINRLDESTGFTKKLAEALTFLADNLDVVMQWLKRIAEVGLAVLIYRLIPAMITAWQTAGAAAVTAATATSAAWATANLTVTAAVASVGLLKTAFAVLGAFLVGWEIGTWLSEKFEVVRKAGIFMVEVLVKAIEQLRYRWEVFAAIFTSDTIAEATKRHEQRLAEMNQIFAQMYADASRGSEAARGAMNTAATTAEEIAKRLEAVRQGTQEAVARGVEAMHTALERLKSRIGEVEQSVAKATQTVNDATAKMAEAYKGLTSIVEANLLRQVEAVKARYDQEKTALELSKQSETALITKSTQLLTDALTKQTDLRRLATTDALKLVDQESQARVQAAQRQGQTEEERRTNVQRVENEILATKRQTLTQALTEYRQHIDALNAEANRHLAEVQRIENEKRQLSMTTEERIREIQRQGMTEFQANEDRKRQVAELQQKAREALANGELELARQLAQKAMDMAAQVATSQTNEAKRAEDARKQSEQNLTQVVQLEAQSREAYRKQEYATADQLMRQADALRAEIAQKSQAADQAAVRSKNDVAGAIGAIRTSEELLNQALDAEGRAHRTAAQSAISARDEIRQTLTQTQTQIDQITAKLAQGLKVTLEADATRFNQAIADLDKALAEKEFLLKIQADLQEAQKKLKEYEQLLKEGKTLPVDADVTKAKEALDKLKTYADQNSQFELKVATEKAQAAITNVEGMIRALDRIQTESAHVVRTNADAARSEIQSLNGANTSSTHTIYVRKVETNATGGLVGGVRHFARGGPVTAAFARMSGGSVPGSGHHDTVPRTLDAGAFVIRKSAVQKYGGTALARLANTARASASALGVARFAVGGPVRLQGTTRSSPSDGFVGSAKRNREVAEAEKMIDLGLQGLREYMNWSQSKYGGSLDATWKTFQTWNPMAMQDRSVLQAMAERKTLTANERQTLDQIKQRWRFAMSQPLVYGKDLERELIDHMEQNQGEFYRQGGLSKSDTVPAMLTPGEYVVNREAVARWGSGFFESINNLSMPARALAQRVQGFATGGLVRPAGVPLASPVLPSDGAPARTVRVELAAGDRKVSASIDARDESRLLSLLEIARARAA</sequence>
<proteinExistence type="predicted"/>